<comment type="caution">
    <text evidence="2">The sequence shown here is derived from an EMBL/GenBank/DDBJ whole genome shotgun (WGS) entry which is preliminary data.</text>
</comment>
<proteinExistence type="predicted"/>
<reference evidence="2" key="1">
    <citation type="journal article" date="2021" name="Proc. Natl. Acad. Sci. U.S.A.">
        <title>Three genomes in the algal genus Volvox reveal the fate of a haploid sex-determining region after a transition to homothallism.</title>
        <authorList>
            <person name="Yamamoto K."/>
            <person name="Hamaji T."/>
            <person name="Kawai-Toyooka H."/>
            <person name="Matsuzaki R."/>
            <person name="Takahashi F."/>
            <person name="Nishimura Y."/>
            <person name="Kawachi M."/>
            <person name="Noguchi H."/>
            <person name="Minakuchi Y."/>
            <person name="Umen J.G."/>
            <person name="Toyoda A."/>
            <person name="Nozaki H."/>
        </authorList>
    </citation>
    <scope>NUCLEOTIDE SEQUENCE</scope>
    <source>
        <strain evidence="2">NIES-3786</strain>
    </source>
</reference>
<dbReference type="EMBL" id="BNCP01000087">
    <property type="protein sequence ID" value="GIL93027.1"/>
    <property type="molecule type" value="Genomic_DNA"/>
</dbReference>
<feature type="compositionally biased region" description="Pro residues" evidence="1">
    <location>
        <begin position="1"/>
        <end position="35"/>
    </location>
</feature>
<evidence type="ECO:0000313" key="2">
    <source>
        <dbReference type="EMBL" id="GIL93027.1"/>
    </source>
</evidence>
<name>A0A8J4D1D1_9CHLO</name>
<accession>A0A8J4D1D1</accession>
<evidence type="ECO:0000313" key="3">
    <source>
        <dbReference type="Proteomes" id="UP000747110"/>
    </source>
</evidence>
<feature type="non-terminal residue" evidence="2">
    <location>
        <position position="175"/>
    </location>
</feature>
<protein>
    <submittedName>
        <fullName evidence="2">Uncharacterized protein</fullName>
    </submittedName>
</protein>
<dbReference type="AlphaFoldDB" id="A0A8J4D1D1"/>
<dbReference type="Proteomes" id="UP000747110">
    <property type="component" value="Unassembled WGS sequence"/>
</dbReference>
<gene>
    <name evidence="2" type="ORF">Vretifemale_20496</name>
</gene>
<evidence type="ECO:0000256" key="1">
    <source>
        <dbReference type="SAM" id="MobiDB-lite"/>
    </source>
</evidence>
<feature type="region of interest" description="Disordered" evidence="1">
    <location>
        <begin position="1"/>
        <end position="63"/>
    </location>
</feature>
<sequence>PPPAPPPPSPPPPNPPPPDPPPPSPPPPEPSPPSPILLRPARRHPTLRHQPLSPRGRRRVPRARLHRPLAPWSGSFHTTLTATHILRKIHEAASRTESDIELTSFPAKYAAGRKTADGQSLDQLIRRLTAAHQVTEALVLPKMPEATVLDLGRGPVSYLFCQFVLSGGRLRRGLP</sequence>
<organism evidence="2 3">
    <name type="scientific">Volvox reticuliferus</name>
    <dbReference type="NCBI Taxonomy" id="1737510"/>
    <lineage>
        <taxon>Eukaryota</taxon>
        <taxon>Viridiplantae</taxon>
        <taxon>Chlorophyta</taxon>
        <taxon>core chlorophytes</taxon>
        <taxon>Chlorophyceae</taxon>
        <taxon>CS clade</taxon>
        <taxon>Chlamydomonadales</taxon>
        <taxon>Volvocaceae</taxon>
        <taxon>Volvox</taxon>
    </lineage>
</organism>
<keyword evidence="3" id="KW-1185">Reference proteome</keyword>